<name>A0A501X1Y1_9GAMM</name>
<dbReference type="OrthoDB" id="9783269at2"/>
<accession>A0A501X1Y1</accession>
<proteinExistence type="predicted"/>
<sequence>MRLCLVRHPKPDVVSGTCYGRTDVPILTSWQEEASRLSALLRQCLPNASYFHSPLSRARLLGEMLDEHSAPIAELQELDFGNWEGRLWQDIPEPEIRSWSAELATAAPYQGESLQDLKSRVMPLIKSMAEGDRDCVLVTHSGVIKVIVSELCCWPLEKCSPINPDFLSYTLLTINGEFVTLDCLGSRA</sequence>
<dbReference type="InterPro" id="IPR013078">
    <property type="entry name" value="His_Pase_superF_clade-1"/>
</dbReference>
<dbReference type="SUPFAM" id="SSF53254">
    <property type="entry name" value="Phosphoglycerate mutase-like"/>
    <property type="match status" value="1"/>
</dbReference>
<keyword evidence="2" id="KW-1185">Reference proteome</keyword>
<dbReference type="EMBL" id="VFRR01000005">
    <property type="protein sequence ID" value="TPE54490.1"/>
    <property type="molecule type" value="Genomic_DNA"/>
</dbReference>
<dbReference type="RefSeq" id="WP_140587442.1">
    <property type="nucleotide sequence ID" value="NZ_VFRR01000005.1"/>
</dbReference>
<reference evidence="1 2" key="1">
    <citation type="submission" date="2019-06" db="EMBL/GenBank/DDBJ databases">
        <title>A novel bacterium of genus Marinomonas, isolated from coastal sand.</title>
        <authorList>
            <person name="Huang H."/>
            <person name="Mo K."/>
            <person name="Hu Y."/>
        </authorList>
    </citation>
    <scope>NUCLEOTIDE SEQUENCE [LARGE SCALE GENOMIC DNA]</scope>
    <source>
        <strain evidence="1 2">HB171799</strain>
    </source>
</reference>
<comment type="caution">
    <text evidence="1">The sequence shown here is derived from an EMBL/GenBank/DDBJ whole genome shotgun (WGS) entry which is preliminary data.</text>
</comment>
<dbReference type="InterPro" id="IPR029033">
    <property type="entry name" value="His_PPase_superfam"/>
</dbReference>
<dbReference type="Gene3D" id="3.40.50.1240">
    <property type="entry name" value="Phosphoglycerate mutase-like"/>
    <property type="match status" value="1"/>
</dbReference>
<dbReference type="AlphaFoldDB" id="A0A501X1Y1"/>
<organism evidence="1 2">
    <name type="scientific">Maribrevibacterium harenarium</name>
    <dbReference type="NCBI Taxonomy" id="2589817"/>
    <lineage>
        <taxon>Bacteria</taxon>
        <taxon>Pseudomonadati</taxon>
        <taxon>Pseudomonadota</taxon>
        <taxon>Gammaproteobacteria</taxon>
        <taxon>Oceanospirillales</taxon>
        <taxon>Oceanospirillaceae</taxon>
        <taxon>Maribrevibacterium</taxon>
    </lineage>
</organism>
<evidence type="ECO:0000313" key="2">
    <source>
        <dbReference type="Proteomes" id="UP000315901"/>
    </source>
</evidence>
<dbReference type="Proteomes" id="UP000315901">
    <property type="component" value="Unassembled WGS sequence"/>
</dbReference>
<protein>
    <submittedName>
        <fullName evidence="1">Phosphoglycerate mutase</fullName>
    </submittedName>
</protein>
<dbReference type="SMART" id="SM00855">
    <property type="entry name" value="PGAM"/>
    <property type="match status" value="1"/>
</dbReference>
<evidence type="ECO:0000313" key="1">
    <source>
        <dbReference type="EMBL" id="TPE54490.1"/>
    </source>
</evidence>
<gene>
    <name evidence="1" type="ORF">FJM67_04310</name>
</gene>
<dbReference type="CDD" id="cd07067">
    <property type="entry name" value="HP_PGM_like"/>
    <property type="match status" value="1"/>
</dbReference>
<dbReference type="Pfam" id="PF00300">
    <property type="entry name" value="His_Phos_1"/>
    <property type="match status" value="1"/>
</dbReference>